<name>A0A5J6TBU7_9CAUD</name>
<dbReference type="EMBL" id="MN234165">
    <property type="protein sequence ID" value="QFG08393.1"/>
    <property type="molecule type" value="Genomic_DNA"/>
</dbReference>
<organism evidence="1 2">
    <name type="scientific">Mycobacterium phage Yunkel11</name>
    <dbReference type="NCBI Taxonomy" id="2599886"/>
    <lineage>
        <taxon>Viruses</taxon>
        <taxon>Duplodnaviria</taxon>
        <taxon>Heunggongvirae</taxon>
        <taxon>Uroviricota</taxon>
        <taxon>Caudoviricetes</taxon>
        <taxon>Weiservirinae</taxon>
        <taxon>Anayavirus</taxon>
        <taxon>Anayavirus yunkel11</taxon>
    </lineage>
</organism>
<dbReference type="KEGG" id="vg:60325670"/>
<proteinExistence type="predicted"/>
<keyword evidence="2" id="KW-1185">Reference proteome</keyword>
<accession>A0A5J6TBU7</accession>
<sequence length="74" mass="7911">MTPTVGRVVHYHRPGLLGAAPLAALITEVVPRTGGGYVVGLVAFDPVNACQRFMVAVPFAENPTPGCWNWPPRN</sequence>
<protein>
    <submittedName>
        <fullName evidence="1">Uncharacterized protein</fullName>
    </submittedName>
</protein>
<evidence type="ECO:0000313" key="2">
    <source>
        <dbReference type="Proteomes" id="UP000326275"/>
    </source>
</evidence>
<dbReference type="GeneID" id="60325670"/>
<dbReference type="Proteomes" id="UP000326275">
    <property type="component" value="Segment"/>
</dbReference>
<evidence type="ECO:0000313" key="1">
    <source>
        <dbReference type="EMBL" id="QFG08393.1"/>
    </source>
</evidence>
<gene>
    <name evidence="1" type="primary">4</name>
    <name evidence="1" type="ORF">SEA_YUNKEL11_4</name>
</gene>
<reference evidence="1 2" key="1">
    <citation type="submission" date="2019-07" db="EMBL/GenBank/DDBJ databases">
        <authorList>
            <person name="Abad L.A."/>
            <person name="Stoner T.H."/>
            <person name="Garlena R.A."/>
            <person name="Russell D.A."/>
            <person name="Pope W.H."/>
            <person name="Jacobs-Sera D."/>
            <person name="Hatfull G.F."/>
        </authorList>
    </citation>
    <scope>NUCLEOTIDE SEQUENCE [LARGE SCALE GENOMIC DNA]</scope>
</reference>
<dbReference type="RefSeq" id="YP_009954182.1">
    <property type="nucleotide sequence ID" value="NC_051630.1"/>
</dbReference>